<dbReference type="Gene3D" id="3.40.50.150">
    <property type="entry name" value="Vaccinia Virus protein VP39"/>
    <property type="match status" value="1"/>
</dbReference>
<dbReference type="PANTHER" id="PTHR13393:SF0">
    <property type="entry name" value="RNA N6-ADENOSINE-METHYLTRANSFERASE METTL16"/>
    <property type="match status" value="1"/>
</dbReference>
<dbReference type="GO" id="GO:0070475">
    <property type="term" value="P:rRNA base methylation"/>
    <property type="evidence" value="ECO:0007669"/>
    <property type="project" value="TreeGrafter"/>
</dbReference>
<dbReference type="InterPro" id="IPR016909">
    <property type="entry name" value="rRNA_lsu_MeTfrase_F"/>
</dbReference>
<evidence type="ECO:0000256" key="4">
    <source>
        <dbReference type="ARBA" id="ARBA00022679"/>
    </source>
</evidence>
<keyword evidence="4 6" id="KW-0808">Transferase</keyword>
<dbReference type="GO" id="GO:0052907">
    <property type="term" value="F:23S rRNA (adenine(1618)-N(6))-methyltransferase activity"/>
    <property type="evidence" value="ECO:0007669"/>
    <property type="project" value="UniProtKB-EC"/>
</dbReference>
<dbReference type="RefSeq" id="WP_138479600.1">
    <property type="nucleotide sequence ID" value="NZ_PPSW01000007.1"/>
</dbReference>
<dbReference type="PANTHER" id="PTHR13393">
    <property type="entry name" value="SAM-DEPENDENT METHYLTRANSFERASE"/>
    <property type="match status" value="1"/>
</dbReference>
<comment type="subcellular location">
    <subcellularLocation>
        <location evidence="6">Cytoplasm</location>
    </subcellularLocation>
</comment>
<dbReference type="EC" id="2.1.1.181" evidence="6"/>
<evidence type="ECO:0000256" key="5">
    <source>
        <dbReference type="ARBA" id="ARBA00022691"/>
    </source>
</evidence>
<dbReference type="NCBIfam" id="NF008725">
    <property type="entry name" value="PRK11727.1"/>
    <property type="match status" value="1"/>
</dbReference>
<dbReference type="OrthoDB" id="1115728at2"/>
<evidence type="ECO:0000313" key="8">
    <source>
        <dbReference type="Proteomes" id="UP000309186"/>
    </source>
</evidence>
<reference evidence="7 8" key="1">
    <citation type="submission" date="2018-01" db="EMBL/GenBank/DDBJ databases">
        <title>Co-occurrence of chitin degradation, pigmentation and bioactivity in marine Pseudoalteromonas.</title>
        <authorList>
            <person name="Paulsen S."/>
            <person name="Gram L."/>
            <person name="Machado H."/>
        </authorList>
    </citation>
    <scope>NUCLEOTIDE SEQUENCE [LARGE SCALE GENOMIC DNA]</scope>
    <source>
        <strain evidence="7 8">S3663</strain>
    </source>
</reference>
<comment type="catalytic activity">
    <reaction evidence="6">
        <text>adenosine(1618) in 23S rRNA + S-adenosyl-L-methionine = N(6)-methyladenosine(1618) in 23S rRNA + S-adenosyl-L-homocysteine + H(+)</text>
        <dbReference type="Rhea" id="RHEA:16497"/>
        <dbReference type="Rhea" id="RHEA-COMP:10229"/>
        <dbReference type="Rhea" id="RHEA-COMP:10231"/>
        <dbReference type="ChEBI" id="CHEBI:15378"/>
        <dbReference type="ChEBI" id="CHEBI:57856"/>
        <dbReference type="ChEBI" id="CHEBI:59789"/>
        <dbReference type="ChEBI" id="CHEBI:74411"/>
        <dbReference type="ChEBI" id="CHEBI:74449"/>
        <dbReference type="EC" id="2.1.1.181"/>
    </reaction>
</comment>
<evidence type="ECO:0000313" key="7">
    <source>
        <dbReference type="EMBL" id="TLX48318.1"/>
    </source>
</evidence>
<evidence type="ECO:0000256" key="6">
    <source>
        <dbReference type="HAMAP-Rule" id="MF_01848"/>
    </source>
</evidence>
<dbReference type="GO" id="GO:0005737">
    <property type="term" value="C:cytoplasm"/>
    <property type="evidence" value="ECO:0007669"/>
    <property type="project" value="UniProtKB-SubCell"/>
</dbReference>
<dbReference type="SUPFAM" id="SSF53335">
    <property type="entry name" value="S-adenosyl-L-methionine-dependent methyltransferases"/>
    <property type="match status" value="1"/>
</dbReference>
<sequence length="298" mass="34090">MHPRNAHKQGYDFDKLINVTPSLKKFLIRTPAGKKSIDFSNADAVKCLNQALLKHHYKLNYWNISEEFLCPPVPGRADYIHALADLLKNDNQNKIVNNVRALDVGTGANLIYPILGEKIYRWSFTASDINPKALENAEDIRDKNNLTTKLVLQKDNEKYFHGVLEQDQTLHVTMCNPPFHDSEHSANKATQEKWQKLGKKPKNTLNFGGHSPELWCKGGEVLFIRKMIKESKHYAKQCVWFTSLVSKKDSLSSLKLALKKIGAVEVKVVRMTQGQKTSRFIAWSFQTHSERQAIYNTK</sequence>
<keyword evidence="3 6" id="KW-0489">Methyltransferase</keyword>
<dbReference type="InterPro" id="IPR010286">
    <property type="entry name" value="METTL16/RlmF"/>
</dbReference>
<dbReference type="AlphaFoldDB" id="A0A5R9Q592"/>
<dbReference type="HAMAP" id="MF_01848">
    <property type="entry name" value="23SrRNA_methyltr_F"/>
    <property type="match status" value="1"/>
</dbReference>
<keyword evidence="2 6" id="KW-0698">rRNA processing</keyword>
<dbReference type="EMBL" id="PPSW01000007">
    <property type="protein sequence ID" value="TLX48318.1"/>
    <property type="molecule type" value="Genomic_DNA"/>
</dbReference>
<dbReference type="Proteomes" id="UP000309186">
    <property type="component" value="Unassembled WGS sequence"/>
</dbReference>
<comment type="caution">
    <text evidence="7">The sequence shown here is derived from an EMBL/GenBank/DDBJ whole genome shotgun (WGS) entry which is preliminary data.</text>
</comment>
<dbReference type="InterPro" id="IPR029063">
    <property type="entry name" value="SAM-dependent_MTases_sf"/>
</dbReference>
<keyword evidence="5 6" id="KW-0949">S-adenosyl-L-methionine</keyword>
<comment type="similarity">
    <text evidence="6">Belongs to the methyltransferase superfamily. METTL16/RlmF family.</text>
</comment>
<keyword evidence="1 6" id="KW-0963">Cytoplasm</keyword>
<comment type="function">
    <text evidence="6">Specifically methylates the adenine in position 1618 of 23S rRNA.</text>
</comment>
<dbReference type="Pfam" id="PF05971">
    <property type="entry name" value="Methyltransf_10"/>
    <property type="match status" value="1"/>
</dbReference>
<proteinExistence type="inferred from homology"/>
<name>A0A5R9Q592_9GAMM</name>
<gene>
    <name evidence="6" type="primary">rlmF</name>
    <name evidence="7" type="ORF">C1E24_05850</name>
</gene>
<dbReference type="PIRSF" id="PIRSF029038">
    <property type="entry name" value="Mtase_YbiN_prd"/>
    <property type="match status" value="1"/>
</dbReference>
<organism evidence="7 8">
    <name type="scientific">Pseudoalteromonas phenolica</name>
    <dbReference type="NCBI Taxonomy" id="161398"/>
    <lineage>
        <taxon>Bacteria</taxon>
        <taxon>Pseudomonadati</taxon>
        <taxon>Pseudomonadota</taxon>
        <taxon>Gammaproteobacteria</taxon>
        <taxon>Alteromonadales</taxon>
        <taxon>Pseudoalteromonadaceae</taxon>
        <taxon>Pseudoalteromonas</taxon>
    </lineage>
</organism>
<protein>
    <recommendedName>
        <fullName evidence="6">Ribosomal RNA large subunit methyltransferase F</fullName>
        <ecNumber evidence="6">2.1.1.181</ecNumber>
    </recommendedName>
    <alternativeName>
        <fullName evidence="6">23S rRNA mA1618 methyltransferase</fullName>
    </alternativeName>
    <alternativeName>
        <fullName evidence="6">rRNA adenine N-6-methyltransferase</fullName>
    </alternativeName>
</protein>
<evidence type="ECO:0000256" key="2">
    <source>
        <dbReference type="ARBA" id="ARBA00022552"/>
    </source>
</evidence>
<dbReference type="CDD" id="cd02440">
    <property type="entry name" value="AdoMet_MTases"/>
    <property type="match status" value="1"/>
</dbReference>
<accession>A0A5R9Q592</accession>
<evidence type="ECO:0000256" key="1">
    <source>
        <dbReference type="ARBA" id="ARBA00022490"/>
    </source>
</evidence>
<evidence type="ECO:0000256" key="3">
    <source>
        <dbReference type="ARBA" id="ARBA00022603"/>
    </source>
</evidence>